<dbReference type="InterPro" id="IPR000595">
    <property type="entry name" value="cNMP-bd_dom"/>
</dbReference>
<dbReference type="Pfam" id="PF00027">
    <property type="entry name" value="cNMP_binding"/>
    <property type="match status" value="1"/>
</dbReference>
<dbReference type="Gene3D" id="2.60.120.10">
    <property type="entry name" value="Jelly Rolls"/>
    <property type="match status" value="1"/>
</dbReference>
<dbReference type="InterPro" id="IPR014710">
    <property type="entry name" value="RmlC-like_jellyroll"/>
</dbReference>
<organism evidence="2 3">
    <name type="scientific">Avrilella dinanensis</name>
    <dbReference type="NCBI Taxonomy" id="2008672"/>
    <lineage>
        <taxon>Bacteria</taxon>
        <taxon>Pseudomonadati</taxon>
        <taxon>Bacteroidota</taxon>
        <taxon>Flavobacteriia</taxon>
        <taxon>Flavobacteriales</taxon>
        <taxon>Flavobacteriaceae</taxon>
        <taxon>Avrilella</taxon>
    </lineage>
</organism>
<feature type="domain" description="Cyclic nucleotide-binding" evidence="1">
    <location>
        <begin position="37"/>
        <end position="115"/>
    </location>
</feature>
<evidence type="ECO:0000259" key="1">
    <source>
        <dbReference type="PROSITE" id="PS50042"/>
    </source>
</evidence>
<dbReference type="RefSeq" id="WP_100677662.1">
    <property type="nucleotide sequence ID" value="NZ_NIPO01000001.1"/>
</dbReference>
<dbReference type="CDD" id="cd00038">
    <property type="entry name" value="CAP_ED"/>
    <property type="match status" value="1"/>
</dbReference>
<name>A0A2M9R5F5_9FLAO</name>
<dbReference type="EMBL" id="NIPO01000001">
    <property type="protein sequence ID" value="PJR04098.1"/>
    <property type="molecule type" value="Genomic_DNA"/>
</dbReference>
<sequence>MHPLFNYINEYASTLISEEDFKVLRSHFVEKEICKKQYLLEEGEVCENFAFIIKGSMRKYYTDEKGIEHVVSLYVENWWAGDRESFVMLTPSKYNIQALEDCEVLLITLENKLRLTELFSSFKEMLLKLDEKNNIATQKRITSSISSTAEKRYIDLVKRYPHFIQRFPQHLIASYLGITKDTLSRVRRKMLKK</sequence>
<dbReference type="Proteomes" id="UP000231960">
    <property type="component" value="Unassembled WGS sequence"/>
</dbReference>
<keyword evidence="3" id="KW-1185">Reference proteome</keyword>
<proteinExistence type="predicted"/>
<dbReference type="OrthoDB" id="1092431at2"/>
<dbReference type="SUPFAM" id="SSF51206">
    <property type="entry name" value="cAMP-binding domain-like"/>
    <property type="match status" value="1"/>
</dbReference>
<dbReference type="InterPro" id="IPR018490">
    <property type="entry name" value="cNMP-bd_dom_sf"/>
</dbReference>
<accession>A0A2M9R5F5</accession>
<evidence type="ECO:0000313" key="3">
    <source>
        <dbReference type="Proteomes" id="UP000231960"/>
    </source>
</evidence>
<protein>
    <submittedName>
        <fullName evidence="2">Cyclic nucleotide-binding protein</fullName>
    </submittedName>
</protein>
<dbReference type="PROSITE" id="PS50042">
    <property type="entry name" value="CNMP_BINDING_3"/>
    <property type="match status" value="1"/>
</dbReference>
<dbReference type="AlphaFoldDB" id="A0A2M9R5F5"/>
<comment type="caution">
    <text evidence="2">The sequence shown here is derived from an EMBL/GenBank/DDBJ whole genome shotgun (WGS) entry which is preliminary data.</text>
</comment>
<reference evidence="2 3" key="1">
    <citation type="submission" date="2017-06" db="EMBL/GenBank/DDBJ databases">
        <title>Description of Avrilella dinanensis gen. nov. sp. nov.</title>
        <authorList>
            <person name="Leyer C."/>
            <person name="Sassi M."/>
            <person name="Minet J."/>
            <person name="Kayal S."/>
            <person name="Cattoir V."/>
        </authorList>
    </citation>
    <scope>NUCLEOTIDE SEQUENCE [LARGE SCALE GENOMIC DNA]</scope>
    <source>
        <strain evidence="2 3">UR159</strain>
    </source>
</reference>
<gene>
    <name evidence="2" type="ORF">CDL10_05840</name>
</gene>
<evidence type="ECO:0000313" key="2">
    <source>
        <dbReference type="EMBL" id="PJR04098.1"/>
    </source>
</evidence>